<dbReference type="PANTHER" id="PTHR48086:SF6">
    <property type="entry name" value="CATION_ACETATE SYMPORTER ACTP"/>
    <property type="match status" value="1"/>
</dbReference>
<dbReference type="RefSeq" id="WP_198503798.1">
    <property type="nucleotide sequence ID" value="NZ_CP065959.1"/>
</dbReference>
<proteinExistence type="inferred from homology"/>
<name>A0A7T4TZY4_9ACTN</name>
<dbReference type="FunFam" id="1.20.1730.10:FF:000009">
    <property type="entry name" value="Cation acetate symporter"/>
    <property type="match status" value="1"/>
</dbReference>
<evidence type="ECO:0000256" key="7">
    <source>
        <dbReference type="ARBA" id="ARBA00022989"/>
    </source>
</evidence>
<feature type="transmembrane region" description="Helical" evidence="10">
    <location>
        <begin position="121"/>
        <end position="139"/>
    </location>
</feature>
<feature type="transmembrane region" description="Helical" evidence="10">
    <location>
        <begin position="413"/>
        <end position="436"/>
    </location>
</feature>
<dbReference type="GO" id="GO:0005886">
    <property type="term" value="C:plasma membrane"/>
    <property type="evidence" value="ECO:0007669"/>
    <property type="project" value="UniProtKB-SubCell"/>
</dbReference>
<evidence type="ECO:0000256" key="2">
    <source>
        <dbReference type="ARBA" id="ARBA00006434"/>
    </source>
</evidence>
<evidence type="ECO:0000256" key="1">
    <source>
        <dbReference type="ARBA" id="ARBA00004651"/>
    </source>
</evidence>
<dbReference type="EMBL" id="CP065959">
    <property type="protein sequence ID" value="QQC91785.1"/>
    <property type="molecule type" value="Genomic_DNA"/>
</dbReference>
<evidence type="ECO:0000256" key="10">
    <source>
        <dbReference type="SAM" id="Phobius"/>
    </source>
</evidence>
<keyword evidence="8 10" id="KW-0472">Membrane</keyword>
<feature type="transmembrane region" description="Helical" evidence="10">
    <location>
        <begin position="247"/>
        <end position="269"/>
    </location>
</feature>
<dbReference type="Proteomes" id="UP000596130">
    <property type="component" value="Chromosome"/>
</dbReference>
<keyword evidence="6" id="KW-0769">Symport</keyword>
<dbReference type="Pfam" id="PF00474">
    <property type="entry name" value="SSF"/>
    <property type="match status" value="1"/>
</dbReference>
<feature type="transmembrane region" description="Helical" evidence="10">
    <location>
        <begin position="387"/>
        <end position="407"/>
    </location>
</feature>
<feature type="transmembrane region" description="Helical" evidence="10">
    <location>
        <begin position="487"/>
        <end position="505"/>
    </location>
</feature>
<evidence type="ECO:0000256" key="6">
    <source>
        <dbReference type="ARBA" id="ARBA00022847"/>
    </source>
</evidence>
<evidence type="ECO:0000256" key="8">
    <source>
        <dbReference type="ARBA" id="ARBA00023136"/>
    </source>
</evidence>
<feature type="transmembrane region" description="Helical" evidence="10">
    <location>
        <begin position="189"/>
        <end position="209"/>
    </location>
</feature>
<dbReference type="GO" id="GO:0015293">
    <property type="term" value="F:symporter activity"/>
    <property type="evidence" value="ECO:0007669"/>
    <property type="project" value="UniProtKB-KW"/>
</dbReference>
<evidence type="ECO:0000256" key="9">
    <source>
        <dbReference type="RuleBase" id="RU362091"/>
    </source>
</evidence>
<comment type="subcellular location">
    <subcellularLocation>
        <location evidence="1">Cell membrane</location>
        <topology evidence="1">Multi-pass membrane protein</topology>
    </subcellularLocation>
</comment>
<evidence type="ECO:0000313" key="11">
    <source>
        <dbReference type="EMBL" id="QQC91785.1"/>
    </source>
</evidence>
<evidence type="ECO:0000256" key="3">
    <source>
        <dbReference type="ARBA" id="ARBA00022448"/>
    </source>
</evidence>
<feature type="transmembrane region" description="Helical" evidence="10">
    <location>
        <begin position="159"/>
        <end position="177"/>
    </location>
</feature>
<feature type="transmembrane region" description="Helical" evidence="10">
    <location>
        <begin position="340"/>
        <end position="366"/>
    </location>
</feature>
<keyword evidence="3" id="KW-0813">Transport</keyword>
<keyword evidence="4" id="KW-1003">Cell membrane</keyword>
<dbReference type="GO" id="GO:0006847">
    <property type="term" value="P:plasma membrane acetate transport"/>
    <property type="evidence" value="ECO:0007669"/>
    <property type="project" value="TreeGrafter"/>
</dbReference>
<reference evidence="11 12" key="1">
    <citation type="submission" date="2020-12" db="EMBL/GenBank/DDBJ databases">
        <title>Identification and biosynthesis of polyene macrolides produced by Streptomyces alfalfae Men-myco-93-63.</title>
        <authorList>
            <person name="Liu D."/>
            <person name="Li Y."/>
            <person name="Liu L."/>
            <person name="Han X."/>
            <person name="Shen F."/>
        </authorList>
    </citation>
    <scope>NUCLEOTIDE SEQUENCE [LARGE SCALE GENOMIC DNA]</scope>
    <source>
        <strain evidence="11 12">Men-myco-93-63</strain>
    </source>
</reference>
<dbReference type="Gene3D" id="1.20.1730.10">
    <property type="entry name" value="Sodium/glucose cotransporter"/>
    <property type="match status" value="1"/>
</dbReference>
<comment type="similarity">
    <text evidence="2 9">Belongs to the sodium:solute symporter (SSF) (TC 2.A.21) family.</text>
</comment>
<organism evidence="11 12">
    <name type="scientific">Streptomyces alfalfae</name>
    <dbReference type="NCBI Taxonomy" id="1642299"/>
    <lineage>
        <taxon>Bacteria</taxon>
        <taxon>Bacillati</taxon>
        <taxon>Actinomycetota</taxon>
        <taxon>Actinomycetes</taxon>
        <taxon>Kitasatosporales</taxon>
        <taxon>Streptomycetaceae</taxon>
        <taxon>Streptomyces</taxon>
    </lineage>
</organism>
<feature type="transmembrane region" description="Helical" evidence="10">
    <location>
        <begin position="448"/>
        <end position="467"/>
    </location>
</feature>
<accession>A0A7T4TZY4</accession>
<keyword evidence="5 10" id="KW-0812">Transmembrane</keyword>
<protein>
    <submittedName>
        <fullName evidence="11">Cation acetate symporter</fullName>
    </submittedName>
</protein>
<feature type="transmembrane region" description="Helical" evidence="10">
    <location>
        <begin position="281"/>
        <end position="306"/>
    </location>
</feature>
<feature type="transmembrane region" description="Helical" evidence="10">
    <location>
        <begin position="80"/>
        <end position="100"/>
    </location>
</feature>
<gene>
    <name evidence="11" type="ORF">I8755_27830</name>
</gene>
<feature type="transmembrane region" description="Helical" evidence="10">
    <location>
        <begin position="6"/>
        <end position="27"/>
    </location>
</feature>
<dbReference type="PANTHER" id="PTHR48086">
    <property type="entry name" value="SODIUM/PROLINE SYMPORTER-RELATED"/>
    <property type="match status" value="1"/>
</dbReference>
<feature type="transmembrane region" description="Helical" evidence="10">
    <location>
        <begin position="52"/>
        <end position="74"/>
    </location>
</feature>
<dbReference type="GO" id="GO:0015123">
    <property type="term" value="F:acetate transmembrane transporter activity"/>
    <property type="evidence" value="ECO:0007669"/>
    <property type="project" value="TreeGrafter"/>
</dbReference>
<evidence type="ECO:0000313" key="12">
    <source>
        <dbReference type="Proteomes" id="UP000596130"/>
    </source>
</evidence>
<keyword evidence="7 10" id="KW-1133">Transmembrane helix</keyword>
<dbReference type="InterPro" id="IPR001734">
    <property type="entry name" value="Na/solute_symporter"/>
</dbReference>
<dbReference type="AlphaFoldDB" id="A0A7T4TZY4"/>
<dbReference type="PROSITE" id="PS50283">
    <property type="entry name" value="NA_SOLUT_SYMP_3"/>
    <property type="match status" value="1"/>
</dbReference>
<dbReference type="CDD" id="cd11480">
    <property type="entry name" value="SLC5sbd_u4"/>
    <property type="match status" value="1"/>
</dbReference>
<sequence>MTGDHQTLALLLFGAFVAVTLAITTWVSRGRRGSAEEFYAGGRLFTPMENGFAIAGDYMSAASFLGISGLIALFGYDGMLYSVGFLVAWLVVLFLVAELVRNCGRFTLADVVAARMRERPVRIAAGTSSVTVSVLYLVAQMVGAGSLVALLLGGTSGAAQAWTVVGVGALMVIYVSFGGMRATTWIQIVKAVLLMGGALALTVLVLMRFHGDFDQLLRSAADRSGQGERFLAPGLKYGGDWTARLDFISLGLALVLGTAGLPHILSRFFTVPTARAARRSVVWSIGLIGSFYLMTIVLGLGAAAIVGSDTVRGSNAAGNTAVPLLALDLGGGADSTGGTVLFAIVAAVAFATILAVVAGVTLASSASVAHDLYASLRRRDRTPRGEVAVARTAAAGIGVIAIGLGLLARDLNVAFLVGLAFAVAASANLPALLYALFWRNFTTRGAVWSVYGGLLPALVLVVLSPVVSGEPGSLFPGVDFQYFPLENPGLVSIPLGFLAGWFGTVTSREPADEAKHAETEVRSLTGAGAA</sequence>
<dbReference type="InterPro" id="IPR050277">
    <property type="entry name" value="Sodium:Solute_Symporter"/>
</dbReference>
<dbReference type="InterPro" id="IPR038377">
    <property type="entry name" value="Na/Glc_symporter_sf"/>
</dbReference>
<evidence type="ECO:0000256" key="4">
    <source>
        <dbReference type="ARBA" id="ARBA00022475"/>
    </source>
</evidence>
<evidence type="ECO:0000256" key="5">
    <source>
        <dbReference type="ARBA" id="ARBA00022692"/>
    </source>
</evidence>